<dbReference type="InterPro" id="IPR006264">
    <property type="entry name" value="EPSP_synthase"/>
</dbReference>
<feature type="binding site" evidence="7">
    <location>
        <position position="343"/>
    </location>
    <ligand>
        <name>3-phosphoshikimate</name>
        <dbReference type="ChEBI" id="CHEBI:145989"/>
    </ligand>
</feature>
<feature type="binding site" evidence="7">
    <location>
        <position position="172"/>
    </location>
    <ligand>
        <name>3-phosphoshikimate</name>
        <dbReference type="ChEBI" id="CHEBI:145989"/>
    </ligand>
</feature>
<dbReference type="EMBL" id="CP093379">
    <property type="protein sequence ID" value="UNM95804.1"/>
    <property type="molecule type" value="Genomic_DNA"/>
</dbReference>
<evidence type="ECO:0000256" key="3">
    <source>
        <dbReference type="ARBA" id="ARBA00022605"/>
    </source>
</evidence>
<dbReference type="CDD" id="cd01556">
    <property type="entry name" value="EPSP_synthase"/>
    <property type="match status" value="1"/>
</dbReference>
<feature type="binding site" evidence="7">
    <location>
        <position position="23"/>
    </location>
    <ligand>
        <name>3-phosphoshikimate</name>
        <dbReference type="ChEBI" id="CHEBI:145989"/>
    </ligand>
</feature>
<dbReference type="PANTHER" id="PTHR21090">
    <property type="entry name" value="AROM/DEHYDROQUINATE SYNTHASE"/>
    <property type="match status" value="1"/>
</dbReference>
<keyword evidence="3 7" id="KW-0028">Amino-acid biosynthesis</keyword>
<feature type="binding site" evidence="7">
    <location>
        <position position="27"/>
    </location>
    <ligand>
        <name>3-phosphoshikimate</name>
        <dbReference type="ChEBI" id="CHEBI:145989"/>
    </ligand>
</feature>
<dbReference type="InterPro" id="IPR001986">
    <property type="entry name" value="Enolpyruvate_Tfrase_dom"/>
</dbReference>
<comment type="catalytic activity">
    <reaction evidence="6">
        <text>3-phosphoshikimate + phosphoenolpyruvate = 5-O-(1-carboxyvinyl)-3-phosphoshikimate + phosphate</text>
        <dbReference type="Rhea" id="RHEA:21256"/>
        <dbReference type="ChEBI" id="CHEBI:43474"/>
        <dbReference type="ChEBI" id="CHEBI:57701"/>
        <dbReference type="ChEBI" id="CHEBI:58702"/>
        <dbReference type="ChEBI" id="CHEBI:145989"/>
        <dbReference type="EC" id="2.5.1.19"/>
    </reaction>
    <physiologicalReaction direction="left-to-right" evidence="6">
        <dbReference type="Rhea" id="RHEA:21257"/>
    </physiologicalReaction>
</comment>
<evidence type="ECO:0000256" key="2">
    <source>
        <dbReference type="ARBA" id="ARBA00009948"/>
    </source>
</evidence>
<feature type="binding site" evidence="7">
    <location>
        <position position="22"/>
    </location>
    <ligand>
        <name>3-phosphoshikimate</name>
        <dbReference type="ChEBI" id="CHEBI:145989"/>
    </ligand>
</feature>
<dbReference type="GO" id="GO:0003866">
    <property type="term" value="F:3-phosphoshikimate 1-carboxyvinyltransferase activity"/>
    <property type="evidence" value="ECO:0007669"/>
    <property type="project" value="UniProtKB-EC"/>
</dbReference>
<dbReference type="InterPro" id="IPR023193">
    <property type="entry name" value="EPSP_synthase_CS"/>
</dbReference>
<comment type="caution">
    <text evidence="7">Lacks conserved residue(s) required for the propagation of feature annotation.</text>
</comment>
<feature type="binding site" evidence="7">
    <location>
        <position position="390"/>
    </location>
    <ligand>
        <name>phosphoenolpyruvate</name>
        <dbReference type="ChEBI" id="CHEBI:58702"/>
    </ligand>
</feature>
<keyword evidence="10" id="KW-1185">Reference proteome</keyword>
<dbReference type="PIRSF" id="PIRSF000505">
    <property type="entry name" value="EPSPS"/>
    <property type="match status" value="1"/>
</dbReference>
<evidence type="ECO:0000313" key="10">
    <source>
        <dbReference type="Proteomes" id="UP000829542"/>
    </source>
</evidence>
<evidence type="ECO:0000256" key="7">
    <source>
        <dbReference type="HAMAP-Rule" id="MF_00210"/>
    </source>
</evidence>
<feature type="binding site" evidence="7">
    <location>
        <position position="172"/>
    </location>
    <ligand>
        <name>phosphoenolpyruvate</name>
        <dbReference type="ChEBI" id="CHEBI:58702"/>
    </ligand>
</feature>
<dbReference type="PROSITE" id="PS00885">
    <property type="entry name" value="EPSP_SYNTHASE_2"/>
    <property type="match status" value="1"/>
</dbReference>
<evidence type="ECO:0000259" key="8">
    <source>
        <dbReference type="Pfam" id="PF00275"/>
    </source>
</evidence>
<feature type="domain" description="Enolpyruvate transferase" evidence="8">
    <location>
        <begin position="9"/>
        <end position="421"/>
    </location>
</feature>
<feature type="binding site" evidence="7">
    <location>
        <position position="22"/>
    </location>
    <ligand>
        <name>phosphoenolpyruvate</name>
        <dbReference type="ChEBI" id="CHEBI:58702"/>
    </ligand>
</feature>
<feature type="binding site" evidence="7">
    <location>
        <position position="347"/>
    </location>
    <ligand>
        <name>phosphoenolpyruvate</name>
        <dbReference type="ChEBI" id="CHEBI:58702"/>
    </ligand>
</feature>
<dbReference type="RefSeq" id="WP_242148414.1">
    <property type="nucleotide sequence ID" value="NZ_CP093379.1"/>
</dbReference>
<evidence type="ECO:0000256" key="5">
    <source>
        <dbReference type="ARBA" id="ARBA00023141"/>
    </source>
</evidence>
<feature type="binding site" evidence="7">
    <location>
        <position position="414"/>
    </location>
    <ligand>
        <name>phosphoenolpyruvate</name>
        <dbReference type="ChEBI" id="CHEBI:58702"/>
    </ligand>
</feature>
<feature type="binding site" evidence="7">
    <location>
        <position position="198"/>
    </location>
    <ligand>
        <name>3-phosphoshikimate</name>
        <dbReference type="ChEBI" id="CHEBI:145989"/>
    </ligand>
</feature>
<evidence type="ECO:0000313" key="9">
    <source>
        <dbReference type="EMBL" id="UNM95804.1"/>
    </source>
</evidence>
<gene>
    <name evidence="7 9" type="primary">aroA</name>
    <name evidence="9" type="ORF">MMG00_11415</name>
</gene>
<dbReference type="Pfam" id="PF00275">
    <property type="entry name" value="EPSP_synthase"/>
    <property type="match status" value="1"/>
</dbReference>
<proteinExistence type="inferred from homology"/>
<feature type="active site" description="Proton acceptor" evidence="7">
    <location>
        <position position="316"/>
    </location>
</feature>
<name>A0ABY3WYV9_9GAMM</name>
<dbReference type="Proteomes" id="UP000829542">
    <property type="component" value="Chromosome"/>
</dbReference>
<dbReference type="Gene3D" id="3.65.10.10">
    <property type="entry name" value="Enolpyruvate transferase domain"/>
    <property type="match status" value="2"/>
</dbReference>
<dbReference type="PANTHER" id="PTHR21090:SF5">
    <property type="entry name" value="PENTAFUNCTIONAL AROM POLYPEPTIDE"/>
    <property type="match status" value="1"/>
</dbReference>
<accession>A0ABY3WYV9</accession>
<dbReference type="EC" id="2.5.1.19" evidence="7"/>
<organism evidence="9 10">
    <name type="scientific">Ignatzschineria rhizosphaerae</name>
    <dbReference type="NCBI Taxonomy" id="2923279"/>
    <lineage>
        <taxon>Bacteria</taxon>
        <taxon>Pseudomonadati</taxon>
        <taxon>Pseudomonadota</taxon>
        <taxon>Gammaproteobacteria</taxon>
        <taxon>Cardiobacteriales</taxon>
        <taxon>Ignatzschineriaceae</taxon>
        <taxon>Ignatzschineria</taxon>
    </lineage>
</organism>
<keyword evidence="7" id="KW-0963">Cytoplasm</keyword>
<feature type="binding site" evidence="7">
    <location>
        <position position="170"/>
    </location>
    <ligand>
        <name>3-phosphoshikimate</name>
        <dbReference type="ChEBI" id="CHEBI:145989"/>
    </ligand>
</feature>
<evidence type="ECO:0000256" key="4">
    <source>
        <dbReference type="ARBA" id="ARBA00022679"/>
    </source>
</evidence>
<reference evidence="9 10" key="1">
    <citation type="submission" date="2022-03" db="EMBL/GenBank/DDBJ databases">
        <title>Ignatzschineria rhizosphaerae HR5S32.</title>
        <authorList>
            <person name="Sun J.Q."/>
            <person name="Feng J.Y."/>
        </authorList>
    </citation>
    <scope>NUCLEOTIDE SEQUENCE [LARGE SCALE GENOMIC DNA]</scope>
    <source>
        <strain evidence="9 10">HR5S32</strain>
    </source>
</reference>
<keyword evidence="4 7" id="KW-0808">Transferase</keyword>
<feature type="binding site" evidence="7">
    <location>
        <position position="171"/>
    </location>
    <ligand>
        <name>3-phosphoshikimate</name>
        <dbReference type="ChEBI" id="CHEBI:145989"/>
    </ligand>
</feature>
<comment type="function">
    <text evidence="7">Catalyzes the transfer of the enolpyruvyl moiety of phosphoenolpyruvate (PEP) to the 5-hydroxyl of shikimate-3-phosphate (S3P) to produce enolpyruvyl shikimate-3-phosphate and inorganic phosphate.</text>
</comment>
<dbReference type="PROSITE" id="PS00104">
    <property type="entry name" value="EPSP_SYNTHASE_1"/>
    <property type="match status" value="1"/>
</dbReference>
<comment type="pathway">
    <text evidence="1 7">Metabolic intermediate biosynthesis; chorismate biosynthesis; chorismate from D-erythrose 4-phosphate and phosphoenolpyruvate: step 6/7.</text>
</comment>
<dbReference type="SUPFAM" id="SSF55205">
    <property type="entry name" value="EPT/RTPC-like"/>
    <property type="match status" value="1"/>
</dbReference>
<protein>
    <recommendedName>
        <fullName evidence="7">3-phosphoshikimate 1-carboxyvinyltransferase</fullName>
        <ecNumber evidence="7">2.5.1.19</ecNumber>
    </recommendedName>
    <alternativeName>
        <fullName evidence="7">5-enolpyruvylshikimate-3-phosphate synthase</fullName>
        <shortName evidence="7">EPSP synthase</shortName>
        <shortName evidence="7">EPSPS</shortName>
    </alternativeName>
</protein>
<sequence length="428" mass="47039">MEKLFLPKIAKAEGIVIIPGSKSISNRILLLAAMTEGETIIHNLLKSDDTDRMLEALALLGIEVALLDETTRTFRVKGNGEGFPNKKADLFLGNAGTAFRSLTAAVAVNGGEYALSGIPRMHERPIKDLVDALRALGFKIDYLGHDGYPPLKIGKGSLIADEVSIKGDVSSQYLTALLMTLPLLKQKITINIEGELISKPYIEITLILLRAFGVEIKHHHYQQFFIPDNAVFKTPGEFYVESDASSASYYLALGMFGGPLTVKGVGTNSIQGDIQFIDALEMMGADITWKENEVIVRAPKDGVIKGIDLDCNHIPDAAMTLATLAVFADQKTTLRNIGSWRVKETDRLHAMATELQKLGVTVEESEDALVIYPQEDLLQDVAIETYDDHRMAMAFSLLSMKEALTILDPQCVDKTFPTYFELFKTVTA</sequence>
<feature type="binding site" evidence="7">
    <location>
        <position position="124"/>
    </location>
    <ligand>
        <name>phosphoenolpyruvate</name>
        <dbReference type="ChEBI" id="CHEBI:58702"/>
    </ligand>
</feature>
<dbReference type="NCBIfam" id="TIGR01356">
    <property type="entry name" value="aroA"/>
    <property type="match status" value="1"/>
</dbReference>
<comment type="similarity">
    <text evidence="2 7">Belongs to the EPSP synthase family.</text>
</comment>
<comment type="subcellular location">
    <subcellularLocation>
        <location evidence="7">Cytoplasm</location>
    </subcellularLocation>
</comment>
<evidence type="ECO:0000256" key="6">
    <source>
        <dbReference type="ARBA" id="ARBA00044633"/>
    </source>
</evidence>
<dbReference type="InterPro" id="IPR013792">
    <property type="entry name" value="RNA3'P_cycl/enolpyr_Trfase_a/b"/>
</dbReference>
<keyword evidence="5 7" id="KW-0057">Aromatic amino acid biosynthesis</keyword>
<dbReference type="HAMAP" id="MF_00210">
    <property type="entry name" value="EPSP_synth"/>
    <property type="match status" value="1"/>
</dbReference>
<evidence type="ECO:0000256" key="1">
    <source>
        <dbReference type="ARBA" id="ARBA00004811"/>
    </source>
</evidence>
<feature type="binding site" evidence="7">
    <location>
        <position position="316"/>
    </location>
    <ligand>
        <name>3-phosphoshikimate</name>
        <dbReference type="ChEBI" id="CHEBI:145989"/>
    </ligand>
</feature>
<comment type="subunit">
    <text evidence="7">Monomer.</text>
</comment>
<dbReference type="InterPro" id="IPR036968">
    <property type="entry name" value="Enolpyruvate_Tfrase_sf"/>
</dbReference>
<feature type="binding site" evidence="7">
    <location>
        <position position="96"/>
    </location>
    <ligand>
        <name>phosphoenolpyruvate</name>
        <dbReference type="ChEBI" id="CHEBI:58702"/>
    </ligand>
</feature>